<dbReference type="Proteomes" id="UP000011086">
    <property type="component" value="Unassembled WGS sequence"/>
</dbReference>
<dbReference type="Gene3D" id="3.90.1590.10">
    <property type="entry name" value="glutathione-dependent formaldehyde- activating enzyme (gfa)"/>
    <property type="match status" value="1"/>
</dbReference>
<dbReference type="InterPro" id="IPR013096">
    <property type="entry name" value="Cupin_2"/>
</dbReference>
<keyword evidence="2" id="KW-0479">Metal-binding</keyword>
<evidence type="ECO:0000256" key="4">
    <source>
        <dbReference type="ARBA" id="ARBA00022964"/>
    </source>
</evidence>
<keyword evidence="3" id="KW-0862">Zinc</keyword>
<reference evidence="8" key="1">
    <citation type="journal article" date="2012" name="PLoS Genet.">
        <title>Comparative analysis of the genomes of two field isolates of the rice blast fungus Magnaporthe oryzae.</title>
        <authorList>
            <person name="Xue M."/>
            <person name="Yang J."/>
            <person name="Li Z."/>
            <person name="Hu S."/>
            <person name="Yao N."/>
            <person name="Dean R.A."/>
            <person name="Zhao W."/>
            <person name="Shen M."/>
            <person name="Zhang H."/>
            <person name="Li C."/>
            <person name="Liu L."/>
            <person name="Cao L."/>
            <person name="Xu X."/>
            <person name="Xing Y."/>
            <person name="Hsiang T."/>
            <person name="Zhang Z."/>
            <person name="Xu J.R."/>
            <person name="Peng Y.L."/>
        </authorList>
    </citation>
    <scope>NUCLEOTIDE SEQUENCE</scope>
    <source>
        <strain evidence="8">Y34</strain>
    </source>
</reference>
<comment type="similarity">
    <text evidence="1">Belongs to the Gfa family.</text>
</comment>
<dbReference type="GO" id="GO:0051213">
    <property type="term" value="F:dioxygenase activity"/>
    <property type="evidence" value="ECO:0007669"/>
    <property type="project" value="UniProtKB-KW"/>
</dbReference>
<dbReference type="PROSITE" id="PS51891">
    <property type="entry name" value="CENP_V_GFA"/>
    <property type="match status" value="1"/>
</dbReference>
<protein>
    <recommendedName>
        <fullName evidence="7">CENP-V/GFA domain-containing protein</fullName>
    </recommendedName>
</protein>
<evidence type="ECO:0000313" key="8">
    <source>
        <dbReference type="EMBL" id="ELQ32817.1"/>
    </source>
</evidence>
<feature type="region of interest" description="Disordered" evidence="6">
    <location>
        <begin position="139"/>
        <end position="167"/>
    </location>
</feature>
<dbReference type="Pfam" id="PF07883">
    <property type="entry name" value="Cupin_2"/>
    <property type="match status" value="1"/>
</dbReference>
<dbReference type="CDD" id="cd02216">
    <property type="entry name" value="cupin_GDO-like_N"/>
    <property type="match status" value="1"/>
</dbReference>
<organism evidence="8">
    <name type="scientific">Pyricularia oryzae (strain Y34)</name>
    <name type="common">Rice blast fungus</name>
    <name type="synonym">Magnaporthe oryzae</name>
    <dbReference type="NCBI Taxonomy" id="1143189"/>
    <lineage>
        <taxon>Eukaryota</taxon>
        <taxon>Fungi</taxon>
        <taxon>Dikarya</taxon>
        <taxon>Ascomycota</taxon>
        <taxon>Pezizomycotina</taxon>
        <taxon>Sordariomycetes</taxon>
        <taxon>Sordariomycetidae</taxon>
        <taxon>Magnaporthales</taxon>
        <taxon>Pyriculariaceae</taxon>
        <taxon>Pyricularia</taxon>
    </lineage>
</organism>
<sequence length="545" mass="60524">MTDRTSFRGACMCGGITFSIEGRPEVIGACHCRHCQMNAGSTHQIMAKFTKESMTTNDPKSLLNKYVISGAETQSGKDKEKYFCASCGCMLWSVPQGEEGKHRFVRTSLVENGSGFDVTPWTWGRDFGEKRNPHLYGNSGLVHESSDPASGTEPEFPGGLGSARRSPAPWRGLLRRRSPYPVEVTIEFFLLRESTKKLDRTSATSSKKIIFVALLTHTKIMSTDAKDDASSKEVYMASLPDHHVAPLWTVMSSMVPPKPNPRAAVLKWAYEELRPLLIKSGELVDTEEAERRVLMLVNPNMRAPYTTDTIYAGLQLILPGETARAHRHTASALRFIIEGDKGFTAVGGKKITMQKGDVILTPSWEWHDHGHDGDGPMIWLDGLDLPLFQAFPTNFAEMYQDPRYPSTPADDECDIRIPWTTARAHLDSEPGPWAIFNYTRRVGGQGEPVEISRTLGAQAERIEAGKQSEPVRETCSFVYHVYEGSGTSTIETTSGTEQITWRKGDTFAVPAWSERVHKADQGATAFLFAVNDAPLLKALGMYRKK</sequence>
<dbReference type="InterPro" id="IPR047183">
    <property type="entry name" value="GDO-like"/>
</dbReference>
<dbReference type="InterPro" id="IPR011051">
    <property type="entry name" value="RmlC_Cupin_sf"/>
</dbReference>
<keyword evidence="5" id="KW-0560">Oxidoreductase</keyword>
<dbReference type="PANTHER" id="PTHR41517:SF1">
    <property type="entry name" value="CUPIN"/>
    <property type="match status" value="1"/>
</dbReference>
<dbReference type="GO" id="GO:0046872">
    <property type="term" value="F:metal ion binding"/>
    <property type="evidence" value="ECO:0007669"/>
    <property type="project" value="UniProtKB-KW"/>
</dbReference>
<evidence type="ECO:0000256" key="2">
    <source>
        <dbReference type="ARBA" id="ARBA00022723"/>
    </source>
</evidence>
<proteinExistence type="inferred from homology"/>
<evidence type="ECO:0000256" key="6">
    <source>
        <dbReference type="SAM" id="MobiDB-lite"/>
    </source>
</evidence>
<gene>
    <name evidence="8" type="ORF">OOU_Y34scaffold01031g13</name>
</gene>
<dbReference type="SUPFAM" id="SSF51316">
    <property type="entry name" value="Mss4-like"/>
    <property type="match status" value="1"/>
</dbReference>
<dbReference type="Pfam" id="PF04828">
    <property type="entry name" value="GFA"/>
    <property type="match status" value="1"/>
</dbReference>
<dbReference type="Gene3D" id="2.60.120.10">
    <property type="entry name" value="Jelly Rolls"/>
    <property type="match status" value="1"/>
</dbReference>
<dbReference type="SUPFAM" id="SSF51182">
    <property type="entry name" value="RmlC-like cupins"/>
    <property type="match status" value="1"/>
</dbReference>
<dbReference type="PANTHER" id="PTHR41517">
    <property type="entry name" value="1,2-DIOXYGENASE PROTEIN-RELATED"/>
    <property type="match status" value="1"/>
</dbReference>
<evidence type="ECO:0000259" key="7">
    <source>
        <dbReference type="PROSITE" id="PS51891"/>
    </source>
</evidence>
<name>A0AA97NMG7_PYRO3</name>
<dbReference type="EMBL" id="JH793062">
    <property type="protein sequence ID" value="ELQ32817.1"/>
    <property type="molecule type" value="Genomic_DNA"/>
</dbReference>
<dbReference type="InterPro" id="IPR006913">
    <property type="entry name" value="CENP-V/GFA"/>
</dbReference>
<evidence type="ECO:0000256" key="1">
    <source>
        <dbReference type="ARBA" id="ARBA00005495"/>
    </source>
</evidence>
<dbReference type="CDD" id="cd06992">
    <property type="entry name" value="cupin_GDO-like_C"/>
    <property type="match status" value="1"/>
</dbReference>
<dbReference type="InterPro" id="IPR014710">
    <property type="entry name" value="RmlC-like_jellyroll"/>
</dbReference>
<feature type="domain" description="CENP-V/GFA" evidence="7">
    <location>
        <begin position="7"/>
        <end position="122"/>
    </location>
</feature>
<evidence type="ECO:0000256" key="5">
    <source>
        <dbReference type="ARBA" id="ARBA00023002"/>
    </source>
</evidence>
<dbReference type="AlphaFoldDB" id="A0AA97NMG7"/>
<dbReference type="InterPro" id="IPR011057">
    <property type="entry name" value="Mss4-like_sf"/>
</dbReference>
<keyword evidence="4" id="KW-0223">Dioxygenase</keyword>
<evidence type="ECO:0000256" key="3">
    <source>
        <dbReference type="ARBA" id="ARBA00022833"/>
    </source>
</evidence>
<dbReference type="GO" id="GO:0016846">
    <property type="term" value="F:carbon-sulfur lyase activity"/>
    <property type="evidence" value="ECO:0007669"/>
    <property type="project" value="InterPro"/>
</dbReference>
<accession>A0AA97NMG7</accession>